<reference evidence="3 4" key="1">
    <citation type="submission" date="2021-06" db="EMBL/GenBank/DDBJ databases">
        <authorList>
            <person name="Sun Q."/>
            <person name="Li D."/>
        </authorList>
    </citation>
    <scope>NUCLEOTIDE SEQUENCE [LARGE SCALE GENOMIC DNA]</scope>
    <source>
        <strain evidence="3 4">MSJ-40</strain>
    </source>
</reference>
<gene>
    <name evidence="3" type="ORF">KQI42_15020</name>
</gene>
<dbReference type="RefSeq" id="WP_216521043.1">
    <property type="nucleotide sequence ID" value="NZ_JAHLPM010000014.1"/>
</dbReference>
<comment type="caution">
    <text evidence="3">The sequence shown here is derived from an EMBL/GenBank/DDBJ whole genome shotgun (WGS) entry which is preliminary data.</text>
</comment>
<evidence type="ECO:0000313" key="3">
    <source>
        <dbReference type="EMBL" id="MBU5439334.1"/>
    </source>
</evidence>
<accession>A0ABS6E8U3</accession>
<feature type="domain" description="YvlB/LiaX N-terminal" evidence="2">
    <location>
        <begin position="3"/>
        <end position="31"/>
    </location>
</feature>
<dbReference type="InterPro" id="IPR053959">
    <property type="entry name" value="YvlB/LiaX_N"/>
</dbReference>
<dbReference type="InterPro" id="IPR025164">
    <property type="entry name" value="Toastrack_DUF4097"/>
</dbReference>
<evidence type="ECO:0000259" key="2">
    <source>
        <dbReference type="Pfam" id="PF22746"/>
    </source>
</evidence>
<dbReference type="Proteomes" id="UP000749471">
    <property type="component" value="Unassembled WGS sequence"/>
</dbReference>
<proteinExistence type="predicted"/>
<organism evidence="3 4">
    <name type="scientific">Tissierella simiarum</name>
    <dbReference type="NCBI Taxonomy" id="2841534"/>
    <lineage>
        <taxon>Bacteria</taxon>
        <taxon>Bacillati</taxon>
        <taxon>Bacillota</taxon>
        <taxon>Tissierellia</taxon>
        <taxon>Tissierellales</taxon>
        <taxon>Tissierellaceae</taxon>
        <taxon>Tissierella</taxon>
    </lineage>
</organism>
<feature type="domain" description="DUF4097" evidence="1">
    <location>
        <begin position="171"/>
        <end position="283"/>
    </location>
</feature>
<dbReference type="Pfam" id="PF22746">
    <property type="entry name" value="SHOCT-like_DUF2089-C"/>
    <property type="match status" value="1"/>
</dbReference>
<dbReference type="Pfam" id="PF13349">
    <property type="entry name" value="DUF4097"/>
    <property type="match status" value="1"/>
</dbReference>
<protein>
    <submittedName>
        <fullName evidence="3">DUF4097 family beta strand repeat protein</fullName>
    </submittedName>
</protein>
<name>A0ABS6E8U3_9FIRM</name>
<keyword evidence="4" id="KW-1185">Reference proteome</keyword>
<evidence type="ECO:0000313" key="4">
    <source>
        <dbReference type="Proteomes" id="UP000749471"/>
    </source>
</evidence>
<dbReference type="EMBL" id="JAHLPM010000014">
    <property type="protein sequence ID" value="MBU5439334.1"/>
    <property type="molecule type" value="Genomic_DNA"/>
</dbReference>
<evidence type="ECO:0000259" key="1">
    <source>
        <dbReference type="Pfam" id="PF13349"/>
    </source>
</evidence>
<sequence length="413" mass="46132">MREEKMMILSMLEEGKITSEEAVKLMEALEEVVTFSDDTPIEEKKDRLINMDKTIKKVEEIEKVIKEQGKKVETLGSDIGNKISNMFSGLKDMGNSVNFTSNYETINTTLEKDISHMENPIIDFRGVNGNIIVNSWDQENLLIKVTCQYKYGKLNENDTFYNFYEDGNKIVFSPAFSSNISIRLEVYLPEKKYEEISLTTSNGRIDIDDFNLNTLKCDTSNSSIGISDIAADNVLLVTRNGKISIKDVSSPNIKANSTNSNISLRDINSTNLEVSTVNGRIVIEDVVSLSIIGSTSNSSIDVNDISCEILNLTTSNGKITCDDIDEEKIKEIKLITSNASINSNIGEVEKNSYFDLETSLGSINLEIPNLVYKINKQAKLGIRKIVAHSIAYKEEENHLMFIASTSNGSIKIY</sequence>